<sequence length="1012" mass="112960">MPFPFANICTLLTRLENIDAHGPLHLPGARKAKVKEVTESWFKSHLSAIAKLDVNGAAALLSALLPERRTDRVYGIQASGLCRILCRGLHLQAGRVKDLRAYAQPGHGDLGLCLERVLRHGGGPPAHPIVTLEEVDDFLITLAGGCRFSDPNIQQVPAGSSEARDQLLARLVLRLEPVHAKWLVRLVMKDLSPVKVDEGLVLRSFHFLLPDLLRFQHNFNSAISLLRGPLVEYPERPDPRSQRLLRQQATSLIRPCVGVKVGRPNFHKARSMQHCINLLGQQQWVLERKYDGEYCEIHIDMSLSRDPTRCIKIFSKSGKDSTADRKGIHGTLVKCLGLGQAYCKIKRQAILLGELVVWADSEKRAMTFEKIRKHVTRSGVSLGTNLDSQKHEDEHLAIVFFDLLLLDGEVVMTKPIDERRSWLREVYKKIKGRAFSVEWKKVDFSKAEPAQRHLLHQFAASIAERCEGLVLKPCGVPYFSLNRDDEGFTGGFVKLKKDYIADLGDEADFAVIGATYNAQHALKSGLQQIKWSDFHLGALLNKADVLRYEAKPKFKIIGTVNSDGWIPKPVLQSANTVAKCCAIEYGPQTSASHFDLETPPSCKIDHIFTNPLVFEVLGSGFEKPSNADYLMLRHARVKKLHQDRSWKDCVSFRELQDQAQATRDAPADSESQETRRWIEKLERKCRKKFEREKNATPRSRTTGTPSTSRSVCTAKSVISVTKATAKVLGEQPARRPMSDVSGNRQQALVLVAADIAEEAPDGSTLVAQSPSPDKKRRHEDARHTPCPPAKRPCRSPKIRRSVHSRETFAGPALTYAPKESATQMKTAEATQKSILAALPGRLSSLFRQPVQDVATQAQPSAGRGPTNCETASCHFSEAVVYLAPCIAKTPYITSTLLSQHSAVLTCAPSHWARHIHAHASLTDTVSESQSYPGCRKIVLVEARRVDAMHEVVSDIEALGLKERVEVWDWRVLERMKRHGKLDEQCWWAHFVGALIWDGESDGVEFVWSKRGG</sequence>
<dbReference type="InterPro" id="IPR012308">
    <property type="entry name" value="DNA_ligase_ATP-dep_N"/>
</dbReference>
<dbReference type="GO" id="GO:0032807">
    <property type="term" value="C:DNA ligase IV complex"/>
    <property type="evidence" value="ECO:0007669"/>
    <property type="project" value="TreeGrafter"/>
</dbReference>
<dbReference type="GO" id="GO:0005524">
    <property type="term" value="F:ATP binding"/>
    <property type="evidence" value="ECO:0007669"/>
    <property type="project" value="UniProtKB-KW"/>
</dbReference>
<evidence type="ECO:0000256" key="2">
    <source>
        <dbReference type="ARBA" id="ARBA00022598"/>
    </source>
</evidence>
<comment type="similarity">
    <text evidence="1">Belongs to the ATP-dependent DNA ligase family.</text>
</comment>
<dbReference type="GO" id="GO:0006310">
    <property type="term" value="P:DNA recombination"/>
    <property type="evidence" value="ECO:0007669"/>
    <property type="project" value="InterPro"/>
</dbReference>
<keyword evidence="3" id="KW-0547">Nucleotide-binding</keyword>
<gene>
    <name evidence="8" type="ORF">B0A48_00581</name>
</gene>
<dbReference type="GO" id="GO:0003910">
    <property type="term" value="F:DNA ligase (ATP) activity"/>
    <property type="evidence" value="ECO:0007669"/>
    <property type="project" value="InterPro"/>
</dbReference>
<keyword evidence="4" id="KW-0067">ATP-binding</keyword>
<dbReference type="PANTHER" id="PTHR45997:SF2">
    <property type="entry name" value="ATP DEPENDENT DNA LIGASE DOMAIN PROTEIN (AFU_ORTHOLOGUE AFUA_5G02430)"/>
    <property type="match status" value="1"/>
</dbReference>
<dbReference type="Gene3D" id="2.40.50.140">
    <property type="entry name" value="Nucleic acid-binding proteins"/>
    <property type="match status" value="1"/>
</dbReference>
<comment type="caution">
    <text evidence="8">The sequence shown here is derived from an EMBL/GenBank/DDBJ whole genome shotgun (WGS) entry which is preliminary data.</text>
</comment>
<dbReference type="GO" id="GO:0003677">
    <property type="term" value="F:DNA binding"/>
    <property type="evidence" value="ECO:0007669"/>
    <property type="project" value="InterPro"/>
</dbReference>
<feature type="compositionally biased region" description="Low complexity" evidence="6">
    <location>
        <begin position="696"/>
        <end position="710"/>
    </location>
</feature>
<accession>A0A1V8TV15</accession>
<dbReference type="Gene3D" id="1.10.3260.10">
    <property type="entry name" value="DNA ligase, ATP-dependent, N-terminal domain"/>
    <property type="match status" value="1"/>
</dbReference>
<dbReference type="Proteomes" id="UP000192596">
    <property type="component" value="Unassembled WGS sequence"/>
</dbReference>
<reference evidence="9" key="1">
    <citation type="submission" date="2017-03" db="EMBL/GenBank/DDBJ databases">
        <title>Genomes of endolithic fungi from Antarctica.</title>
        <authorList>
            <person name="Coleine C."/>
            <person name="Masonjones S."/>
            <person name="Stajich J.E."/>
        </authorList>
    </citation>
    <scope>NUCLEOTIDE SEQUENCE [LARGE SCALE GENOMIC DNA]</scope>
    <source>
        <strain evidence="9">CCFEE 5527</strain>
    </source>
</reference>
<dbReference type="EMBL" id="NAJO01000001">
    <property type="protein sequence ID" value="OQO15198.1"/>
    <property type="molecule type" value="Genomic_DNA"/>
</dbReference>
<evidence type="ECO:0000313" key="9">
    <source>
        <dbReference type="Proteomes" id="UP000192596"/>
    </source>
</evidence>
<evidence type="ECO:0000256" key="3">
    <source>
        <dbReference type="ARBA" id="ARBA00022741"/>
    </source>
</evidence>
<evidence type="ECO:0000256" key="6">
    <source>
        <dbReference type="SAM" id="MobiDB-lite"/>
    </source>
</evidence>
<evidence type="ECO:0000259" key="7">
    <source>
        <dbReference type="PROSITE" id="PS50160"/>
    </source>
</evidence>
<evidence type="ECO:0000313" key="8">
    <source>
        <dbReference type="EMBL" id="OQO15198.1"/>
    </source>
</evidence>
<name>A0A1V8TV15_9PEZI</name>
<keyword evidence="5" id="KW-0539">Nucleus</keyword>
<proteinExistence type="inferred from homology"/>
<dbReference type="STRING" id="1507870.A0A1V8TV15"/>
<dbReference type="InterPro" id="IPR012340">
    <property type="entry name" value="NA-bd_OB-fold"/>
</dbReference>
<dbReference type="PROSITE" id="PS50160">
    <property type="entry name" value="DNA_LIGASE_A3"/>
    <property type="match status" value="1"/>
</dbReference>
<evidence type="ECO:0000256" key="5">
    <source>
        <dbReference type="ARBA" id="ARBA00023242"/>
    </source>
</evidence>
<evidence type="ECO:0000256" key="1">
    <source>
        <dbReference type="ARBA" id="ARBA00007572"/>
    </source>
</evidence>
<dbReference type="PANTHER" id="PTHR45997">
    <property type="entry name" value="DNA LIGASE 4"/>
    <property type="match status" value="1"/>
</dbReference>
<feature type="region of interest" description="Disordered" evidence="6">
    <location>
        <begin position="688"/>
        <end position="711"/>
    </location>
</feature>
<dbReference type="InterPro" id="IPR036599">
    <property type="entry name" value="DNA_ligase_N_sf"/>
</dbReference>
<dbReference type="Gene3D" id="3.30.470.30">
    <property type="entry name" value="DNA ligase/mRNA capping enzyme"/>
    <property type="match status" value="1"/>
</dbReference>
<dbReference type="SUPFAM" id="SSF56091">
    <property type="entry name" value="DNA ligase/mRNA capping enzyme, catalytic domain"/>
    <property type="match status" value="1"/>
</dbReference>
<dbReference type="GO" id="GO:0006297">
    <property type="term" value="P:nucleotide-excision repair, DNA gap filling"/>
    <property type="evidence" value="ECO:0007669"/>
    <property type="project" value="TreeGrafter"/>
</dbReference>
<dbReference type="InParanoid" id="A0A1V8TV15"/>
<evidence type="ECO:0000256" key="4">
    <source>
        <dbReference type="ARBA" id="ARBA00022840"/>
    </source>
</evidence>
<feature type="domain" description="ATP-dependent DNA ligase family profile" evidence="7">
    <location>
        <begin position="389"/>
        <end position="516"/>
    </location>
</feature>
<dbReference type="AlphaFoldDB" id="A0A1V8TV15"/>
<feature type="region of interest" description="Disordered" evidence="6">
    <location>
        <begin position="760"/>
        <end position="811"/>
    </location>
</feature>
<keyword evidence="9" id="KW-1185">Reference proteome</keyword>
<dbReference type="InterPro" id="IPR029710">
    <property type="entry name" value="LIG4"/>
</dbReference>
<organism evidence="8 9">
    <name type="scientific">Cryoendolithus antarcticus</name>
    <dbReference type="NCBI Taxonomy" id="1507870"/>
    <lineage>
        <taxon>Eukaryota</taxon>
        <taxon>Fungi</taxon>
        <taxon>Dikarya</taxon>
        <taxon>Ascomycota</taxon>
        <taxon>Pezizomycotina</taxon>
        <taxon>Dothideomycetes</taxon>
        <taxon>Dothideomycetidae</taxon>
        <taxon>Cladosporiales</taxon>
        <taxon>Cladosporiaceae</taxon>
        <taxon>Cryoendolithus</taxon>
    </lineage>
</organism>
<dbReference type="GO" id="GO:0006303">
    <property type="term" value="P:double-strand break repair via nonhomologous end joining"/>
    <property type="evidence" value="ECO:0007669"/>
    <property type="project" value="TreeGrafter"/>
</dbReference>
<dbReference type="Pfam" id="PF04675">
    <property type="entry name" value="DNA_ligase_A_N"/>
    <property type="match status" value="1"/>
</dbReference>
<dbReference type="InterPro" id="IPR012310">
    <property type="entry name" value="DNA_ligase_ATP-dep_cent"/>
</dbReference>
<dbReference type="Pfam" id="PF01068">
    <property type="entry name" value="DNA_ligase_A_M"/>
    <property type="match status" value="1"/>
</dbReference>
<feature type="compositionally biased region" description="Basic residues" evidence="6">
    <location>
        <begin position="791"/>
        <end position="802"/>
    </location>
</feature>
<dbReference type="OrthoDB" id="2160351at2759"/>
<keyword evidence="2" id="KW-0436">Ligase</keyword>
<protein>
    <recommendedName>
        <fullName evidence="7">ATP-dependent DNA ligase family profile domain-containing protein</fullName>
    </recommendedName>
</protein>